<name>A0A8T2NKB9_9TELE</name>
<reference evidence="2" key="1">
    <citation type="thesis" date="2021" institute="BYU ScholarsArchive" country="Provo, UT, USA">
        <title>Applications of and Algorithms for Genome Assembly and Genomic Analyses with an Emphasis on Marine Teleosts.</title>
        <authorList>
            <person name="Pickett B.D."/>
        </authorList>
    </citation>
    <scope>NUCLEOTIDE SEQUENCE</scope>
    <source>
        <strain evidence="2">HI-2016</strain>
    </source>
</reference>
<accession>A0A8T2NKB9</accession>
<sequence length="117" mass="12934">MVNVNATARGCDWEVRRRPRSQSQSRVMDASGRHSPLAPAQNGRPGFDGSGIKRGWLFLCVTLEELGSRGTGPCLSQRKLNLKERRNWKTGAETASHTEERSCIPLQTQLTGVGQDQ</sequence>
<gene>
    <name evidence="2" type="ORF">JZ751_022042</name>
</gene>
<organism evidence="2 3">
    <name type="scientific">Albula glossodonta</name>
    <name type="common">roundjaw bonefish</name>
    <dbReference type="NCBI Taxonomy" id="121402"/>
    <lineage>
        <taxon>Eukaryota</taxon>
        <taxon>Metazoa</taxon>
        <taxon>Chordata</taxon>
        <taxon>Craniata</taxon>
        <taxon>Vertebrata</taxon>
        <taxon>Euteleostomi</taxon>
        <taxon>Actinopterygii</taxon>
        <taxon>Neopterygii</taxon>
        <taxon>Teleostei</taxon>
        <taxon>Albuliformes</taxon>
        <taxon>Albulidae</taxon>
        <taxon>Albula</taxon>
    </lineage>
</organism>
<feature type="region of interest" description="Disordered" evidence="1">
    <location>
        <begin position="1"/>
        <end position="47"/>
    </location>
</feature>
<evidence type="ECO:0000313" key="3">
    <source>
        <dbReference type="Proteomes" id="UP000824540"/>
    </source>
</evidence>
<evidence type="ECO:0000256" key="1">
    <source>
        <dbReference type="SAM" id="MobiDB-lite"/>
    </source>
</evidence>
<evidence type="ECO:0000313" key="2">
    <source>
        <dbReference type="EMBL" id="KAG9340116.1"/>
    </source>
</evidence>
<feature type="non-terminal residue" evidence="2">
    <location>
        <position position="117"/>
    </location>
</feature>
<dbReference type="EMBL" id="JAFBMS010000046">
    <property type="protein sequence ID" value="KAG9340116.1"/>
    <property type="molecule type" value="Genomic_DNA"/>
</dbReference>
<comment type="caution">
    <text evidence="2">The sequence shown here is derived from an EMBL/GenBank/DDBJ whole genome shotgun (WGS) entry which is preliminary data.</text>
</comment>
<protein>
    <submittedName>
        <fullName evidence="2">Uncharacterized protein</fullName>
    </submittedName>
</protein>
<keyword evidence="3" id="KW-1185">Reference proteome</keyword>
<dbReference type="Proteomes" id="UP000824540">
    <property type="component" value="Unassembled WGS sequence"/>
</dbReference>
<dbReference type="AlphaFoldDB" id="A0A8T2NKB9"/>
<proteinExistence type="predicted"/>